<comment type="caution">
    <text evidence="1">The sequence shown here is derived from an EMBL/GenBank/DDBJ whole genome shotgun (WGS) entry which is preliminary data.</text>
</comment>
<gene>
    <name evidence="1" type="ORF">CJ030_MR4G026975</name>
</gene>
<dbReference type="InterPro" id="IPR053151">
    <property type="entry name" value="RNase_H-like"/>
</dbReference>
<sequence length="284" mass="32462">MRQNIWTAIVESRDCEIDKNLRLSKNSQDLQRELALQTSRKKNTQLRLEDVPQGWQRKASLRRMKAAMTQTPKGMTMSMKRKEAAASENKAMQRWVKMEKKVSTVKVNVDAAIRENYAVIAAIICDSKGKVLEAKMQKIDVVDSLEGDAAVAKLGLELVRCQGFREISEWRIHTLVQQIQDLGSRLQSCKAIHVYRGASSMVHHLAHWAAVEYSSVGISYSCEHSLDLSWFDFIENWVQICSPAKVKVKAECSELSFVEQCTNCEKVDSFFLHYPYHRHALVET</sequence>
<dbReference type="OrthoDB" id="1906820at2759"/>
<dbReference type="EMBL" id="RXIC02000022">
    <property type="protein sequence ID" value="KAB1216079.1"/>
    <property type="molecule type" value="Genomic_DNA"/>
</dbReference>
<proteinExistence type="predicted"/>
<keyword evidence="2" id="KW-1185">Reference proteome</keyword>
<evidence type="ECO:0000313" key="1">
    <source>
        <dbReference type="EMBL" id="KAB1216079.1"/>
    </source>
</evidence>
<dbReference type="Proteomes" id="UP000516437">
    <property type="component" value="Chromosome 4"/>
</dbReference>
<dbReference type="AlphaFoldDB" id="A0A6A1VT32"/>
<reference evidence="1 2" key="1">
    <citation type="journal article" date="2019" name="Plant Biotechnol. J.">
        <title>The red bayberry genome and genetic basis of sex determination.</title>
        <authorList>
            <person name="Jia H.M."/>
            <person name="Jia H.J."/>
            <person name="Cai Q.L."/>
            <person name="Wang Y."/>
            <person name="Zhao H.B."/>
            <person name="Yang W.F."/>
            <person name="Wang G.Y."/>
            <person name="Li Y.H."/>
            <person name="Zhan D.L."/>
            <person name="Shen Y.T."/>
            <person name="Niu Q.F."/>
            <person name="Chang L."/>
            <person name="Qiu J."/>
            <person name="Zhao L."/>
            <person name="Xie H.B."/>
            <person name="Fu W.Y."/>
            <person name="Jin J."/>
            <person name="Li X.W."/>
            <person name="Jiao Y."/>
            <person name="Zhou C.C."/>
            <person name="Tu T."/>
            <person name="Chai C.Y."/>
            <person name="Gao J.L."/>
            <person name="Fan L.J."/>
            <person name="van de Weg E."/>
            <person name="Wang J.Y."/>
            <person name="Gao Z.S."/>
        </authorList>
    </citation>
    <scope>NUCLEOTIDE SEQUENCE [LARGE SCALE GENOMIC DNA]</scope>
    <source>
        <tissue evidence="1">Leaves</tissue>
    </source>
</reference>
<evidence type="ECO:0000313" key="2">
    <source>
        <dbReference type="Proteomes" id="UP000516437"/>
    </source>
</evidence>
<name>A0A6A1VT32_9ROSI</name>
<organism evidence="1 2">
    <name type="scientific">Morella rubra</name>
    <name type="common">Chinese bayberry</name>
    <dbReference type="NCBI Taxonomy" id="262757"/>
    <lineage>
        <taxon>Eukaryota</taxon>
        <taxon>Viridiplantae</taxon>
        <taxon>Streptophyta</taxon>
        <taxon>Embryophyta</taxon>
        <taxon>Tracheophyta</taxon>
        <taxon>Spermatophyta</taxon>
        <taxon>Magnoliopsida</taxon>
        <taxon>eudicotyledons</taxon>
        <taxon>Gunneridae</taxon>
        <taxon>Pentapetalae</taxon>
        <taxon>rosids</taxon>
        <taxon>fabids</taxon>
        <taxon>Fagales</taxon>
        <taxon>Myricaceae</taxon>
        <taxon>Morella</taxon>
    </lineage>
</organism>
<dbReference type="PANTHER" id="PTHR47723:SF21">
    <property type="entry name" value="POLYNUCLEOTIDYL TRANSFERASE, RIBONUCLEASE H-LIKE SUPERFAMILY PROTEIN"/>
    <property type="match status" value="1"/>
</dbReference>
<accession>A0A6A1VT32</accession>
<dbReference type="CDD" id="cd06222">
    <property type="entry name" value="RNase_H_like"/>
    <property type="match status" value="1"/>
</dbReference>
<dbReference type="PANTHER" id="PTHR47723">
    <property type="entry name" value="OS05G0353850 PROTEIN"/>
    <property type="match status" value="1"/>
</dbReference>
<protein>
    <submittedName>
        <fullName evidence="1">Carbonic anhydrase, chloroplastic</fullName>
    </submittedName>
</protein>
<dbReference type="InterPro" id="IPR044730">
    <property type="entry name" value="RNase_H-like_dom_plant"/>
</dbReference>